<evidence type="ECO:0000256" key="1">
    <source>
        <dbReference type="ARBA" id="ARBA00022487"/>
    </source>
</evidence>
<comment type="subcellular location">
    <subcellularLocation>
        <location evidence="4">Secreted</location>
    </subcellularLocation>
</comment>
<protein>
    <recommendedName>
        <fullName evidence="4">Carboxylic ester hydrolase</fullName>
        <ecNumber evidence="4">3.1.1.-</ecNumber>
    </recommendedName>
</protein>
<dbReference type="EC" id="3.1.1.-" evidence="4"/>
<dbReference type="InterPro" id="IPR010126">
    <property type="entry name" value="Esterase_phb"/>
</dbReference>
<feature type="region of interest" description="Disordered" evidence="5">
    <location>
        <begin position="296"/>
        <end position="326"/>
    </location>
</feature>
<feature type="domain" description="CBM1" evidence="6">
    <location>
        <begin position="325"/>
        <end position="361"/>
    </location>
</feature>
<reference evidence="7 8" key="1">
    <citation type="journal article" date="2020" name="ISME J.">
        <title>Uncovering the hidden diversity of litter-decomposition mechanisms in mushroom-forming fungi.</title>
        <authorList>
            <person name="Floudas D."/>
            <person name="Bentzer J."/>
            <person name="Ahren D."/>
            <person name="Johansson T."/>
            <person name="Persson P."/>
            <person name="Tunlid A."/>
        </authorList>
    </citation>
    <scope>NUCLEOTIDE SEQUENCE [LARGE SCALE GENOMIC DNA]</scope>
    <source>
        <strain evidence="7 8">CBS 101986</strain>
    </source>
</reference>
<evidence type="ECO:0000313" key="8">
    <source>
        <dbReference type="Proteomes" id="UP000567179"/>
    </source>
</evidence>
<keyword evidence="3 4" id="KW-0378">Hydrolase</keyword>
<feature type="signal peptide" evidence="4">
    <location>
        <begin position="1"/>
        <end position="22"/>
    </location>
</feature>
<dbReference type="SMART" id="SM00236">
    <property type="entry name" value="fCBD"/>
    <property type="match status" value="1"/>
</dbReference>
<dbReference type="Proteomes" id="UP000567179">
    <property type="component" value="Unassembled WGS sequence"/>
</dbReference>
<accession>A0A8H5BSS3</accession>
<keyword evidence="2 4" id="KW-0732">Signal</keyword>
<dbReference type="Pfam" id="PF10503">
    <property type="entry name" value="Esterase_PHB"/>
    <property type="match status" value="1"/>
</dbReference>
<feature type="chain" id="PRO_5034543122" description="Carboxylic ester hydrolase" evidence="4">
    <location>
        <begin position="23"/>
        <end position="361"/>
    </location>
</feature>
<name>A0A8H5BSS3_9AGAR</name>
<dbReference type="Gene3D" id="3.40.50.1820">
    <property type="entry name" value="alpha/beta hydrolase"/>
    <property type="match status" value="1"/>
</dbReference>
<evidence type="ECO:0000259" key="6">
    <source>
        <dbReference type="PROSITE" id="PS51164"/>
    </source>
</evidence>
<sequence>MWFCSLSRLMLVASLAVTQALAAANSLQEVTGFGTNLTNVRMFTYKPTGLVSKPALIVAMHYCTGTAAAYFGGTQYANLADSYKTFMVIYPQAPDSGGCWDVHTTQTLTHDAGGDSRGIASMVRYAILTYGVDASRVFMTGSSSGAMMTNVLAGAYPDLFAAGVAFSGVPYACFAGSSLWNSACAQGTLTKTAQQWGDLVRAGYSGYTGTRPKMQIWHGTNDQTLSYNNFNEAVKEWTNVFGYSISGAPSVANSPKSGWTRTTYGPRFEAISAQGVGHDLPLQENDALAWFGLKGGSSTTTSSVSTTKPVSTTKTTTSSGSVATGTQSQWGQCGGTGWTGPTVCASPYKCTFSNNYYSQCL</sequence>
<dbReference type="NCBIfam" id="TIGR01840">
    <property type="entry name" value="esterase_phb"/>
    <property type="match status" value="1"/>
</dbReference>
<keyword evidence="4" id="KW-0964">Secreted</keyword>
<dbReference type="SUPFAM" id="SSF53474">
    <property type="entry name" value="alpha/beta-Hydrolases"/>
    <property type="match status" value="2"/>
</dbReference>
<comment type="function">
    <text evidence="4">Esterase involved in the hydrolysis of xylan, a major structural heterogeneous polysaccharide found in plant biomass representing the second most abundant polysaccharide in the biosphere, after cellulose.</text>
</comment>
<keyword evidence="8" id="KW-1185">Reference proteome</keyword>
<dbReference type="EMBL" id="JAACJJ010000003">
    <property type="protein sequence ID" value="KAF5328599.1"/>
    <property type="molecule type" value="Genomic_DNA"/>
</dbReference>
<keyword evidence="1 4" id="KW-0719">Serine esterase</keyword>
<dbReference type="InterPro" id="IPR050955">
    <property type="entry name" value="Plant_Biomass_Hydrol_Est"/>
</dbReference>
<dbReference type="GO" id="GO:0030248">
    <property type="term" value="F:cellulose binding"/>
    <property type="evidence" value="ECO:0007669"/>
    <property type="project" value="InterPro"/>
</dbReference>
<dbReference type="Pfam" id="PF00734">
    <property type="entry name" value="CBM_1"/>
    <property type="match status" value="1"/>
</dbReference>
<comment type="similarity">
    <text evidence="4">Belongs to the carbohydrate esterase 1 (CE1) family.</text>
</comment>
<dbReference type="InterPro" id="IPR000254">
    <property type="entry name" value="CBD"/>
</dbReference>
<dbReference type="GO" id="GO:0045493">
    <property type="term" value="P:xylan catabolic process"/>
    <property type="evidence" value="ECO:0007669"/>
    <property type="project" value="UniProtKB-UniRule"/>
</dbReference>
<organism evidence="7 8">
    <name type="scientific">Psilocybe cf. subviscida</name>
    <dbReference type="NCBI Taxonomy" id="2480587"/>
    <lineage>
        <taxon>Eukaryota</taxon>
        <taxon>Fungi</taxon>
        <taxon>Dikarya</taxon>
        <taxon>Basidiomycota</taxon>
        <taxon>Agaricomycotina</taxon>
        <taxon>Agaricomycetes</taxon>
        <taxon>Agaricomycetidae</taxon>
        <taxon>Agaricales</taxon>
        <taxon>Agaricineae</taxon>
        <taxon>Strophariaceae</taxon>
        <taxon>Psilocybe</taxon>
    </lineage>
</organism>
<dbReference type="PROSITE" id="PS51164">
    <property type="entry name" value="CBM1_2"/>
    <property type="match status" value="1"/>
</dbReference>
<dbReference type="GO" id="GO:0052689">
    <property type="term" value="F:carboxylic ester hydrolase activity"/>
    <property type="evidence" value="ECO:0007669"/>
    <property type="project" value="UniProtKB-KW"/>
</dbReference>
<dbReference type="PANTHER" id="PTHR43037">
    <property type="entry name" value="UNNAMED PRODUCT-RELATED"/>
    <property type="match status" value="1"/>
</dbReference>
<dbReference type="PROSITE" id="PS00562">
    <property type="entry name" value="CBM1_1"/>
    <property type="match status" value="1"/>
</dbReference>
<dbReference type="GO" id="GO:0005576">
    <property type="term" value="C:extracellular region"/>
    <property type="evidence" value="ECO:0007669"/>
    <property type="project" value="UniProtKB-SubCell"/>
</dbReference>
<keyword evidence="4" id="KW-0119">Carbohydrate metabolism</keyword>
<dbReference type="AlphaFoldDB" id="A0A8H5BSS3"/>
<evidence type="ECO:0000256" key="5">
    <source>
        <dbReference type="SAM" id="MobiDB-lite"/>
    </source>
</evidence>
<comment type="caution">
    <text evidence="7">The sequence shown here is derived from an EMBL/GenBank/DDBJ whole genome shotgun (WGS) entry which is preliminary data.</text>
</comment>
<proteinExistence type="inferred from homology"/>
<evidence type="ECO:0000256" key="2">
    <source>
        <dbReference type="ARBA" id="ARBA00022729"/>
    </source>
</evidence>
<dbReference type="PANTHER" id="PTHR43037:SF5">
    <property type="entry name" value="FERULOYL ESTERASE"/>
    <property type="match status" value="1"/>
</dbReference>
<dbReference type="InterPro" id="IPR029058">
    <property type="entry name" value="AB_hydrolase_fold"/>
</dbReference>
<evidence type="ECO:0000256" key="4">
    <source>
        <dbReference type="RuleBase" id="RU367147"/>
    </source>
</evidence>
<evidence type="ECO:0000313" key="7">
    <source>
        <dbReference type="EMBL" id="KAF5328599.1"/>
    </source>
</evidence>
<gene>
    <name evidence="7" type="ORF">D9619_011594</name>
</gene>
<dbReference type="OrthoDB" id="2425929at2759"/>
<evidence type="ECO:0000256" key="3">
    <source>
        <dbReference type="ARBA" id="ARBA00022801"/>
    </source>
</evidence>
<keyword evidence="4" id="KW-0624">Polysaccharide degradation</keyword>